<keyword evidence="3" id="KW-1185">Reference proteome</keyword>
<dbReference type="AlphaFoldDB" id="A0A9P0MLR0"/>
<keyword evidence="1" id="KW-1133">Transmembrane helix</keyword>
<evidence type="ECO:0000256" key="1">
    <source>
        <dbReference type="SAM" id="Phobius"/>
    </source>
</evidence>
<keyword evidence="1" id="KW-0472">Membrane</keyword>
<feature type="transmembrane region" description="Helical" evidence="1">
    <location>
        <begin position="88"/>
        <end position="107"/>
    </location>
</feature>
<keyword evidence="1" id="KW-0812">Transmembrane</keyword>
<accession>A0A9P0MLR0</accession>
<name>A0A9P0MLR0_NEZVI</name>
<reference evidence="2" key="1">
    <citation type="submission" date="2022-01" db="EMBL/GenBank/DDBJ databases">
        <authorList>
            <person name="King R."/>
        </authorList>
    </citation>
    <scope>NUCLEOTIDE SEQUENCE</scope>
</reference>
<protein>
    <submittedName>
        <fullName evidence="2">Uncharacterized protein</fullName>
    </submittedName>
</protein>
<evidence type="ECO:0000313" key="2">
    <source>
        <dbReference type="EMBL" id="CAH1400463.1"/>
    </source>
</evidence>
<proteinExistence type="predicted"/>
<dbReference type="EMBL" id="OV725080">
    <property type="protein sequence ID" value="CAH1400463.1"/>
    <property type="molecule type" value="Genomic_DNA"/>
</dbReference>
<organism evidence="2 3">
    <name type="scientific">Nezara viridula</name>
    <name type="common">Southern green stink bug</name>
    <name type="synonym">Cimex viridulus</name>
    <dbReference type="NCBI Taxonomy" id="85310"/>
    <lineage>
        <taxon>Eukaryota</taxon>
        <taxon>Metazoa</taxon>
        <taxon>Ecdysozoa</taxon>
        <taxon>Arthropoda</taxon>
        <taxon>Hexapoda</taxon>
        <taxon>Insecta</taxon>
        <taxon>Pterygota</taxon>
        <taxon>Neoptera</taxon>
        <taxon>Paraneoptera</taxon>
        <taxon>Hemiptera</taxon>
        <taxon>Heteroptera</taxon>
        <taxon>Panheteroptera</taxon>
        <taxon>Pentatomomorpha</taxon>
        <taxon>Pentatomoidea</taxon>
        <taxon>Pentatomidae</taxon>
        <taxon>Pentatominae</taxon>
        <taxon>Nezara</taxon>
    </lineage>
</organism>
<sequence length="142" mass="16221">MLPETHKEISTQRIMAAALGGEIKQIWLKQILTKGNCFSPVGVEEKPLGRTRNSYSIPSLECRFPRSYLGHLERVPAHSWGMMMGTQVLVYLGLFFGLLGPIHYFLWSGVLISPLYQKLFVPFEWNNGKDIKHADIKSRMKT</sequence>
<evidence type="ECO:0000313" key="3">
    <source>
        <dbReference type="Proteomes" id="UP001152798"/>
    </source>
</evidence>
<dbReference type="Proteomes" id="UP001152798">
    <property type="component" value="Chromosome 4"/>
</dbReference>
<gene>
    <name evidence="2" type="ORF">NEZAVI_LOCUS9698</name>
</gene>